<keyword evidence="2" id="KW-1185">Reference proteome</keyword>
<gene>
    <name evidence="1" type="primary">Vigan.06G105300</name>
    <name evidence="1" type="ORF">VIGAN_06105300</name>
</gene>
<organism evidence="1 2">
    <name type="scientific">Vigna angularis var. angularis</name>
    <dbReference type="NCBI Taxonomy" id="157739"/>
    <lineage>
        <taxon>Eukaryota</taxon>
        <taxon>Viridiplantae</taxon>
        <taxon>Streptophyta</taxon>
        <taxon>Embryophyta</taxon>
        <taxon>Tracheophyta</taxon>
        <taxon>Spermatophyta</taxon>
        <taxon>Magnoliopsida</taxon>
        <taxon>eudicotyledons</taxon>
        <taxon>Gunneridae</taxon>
        <taxon>Pentapetalae</taxon>
        <taxon>rosids</taxon>
        <taxon>fabids</taxon>
        <taxon>Fabales</taxon>
        <taxon>Fabaceae</taxon>
        <taxon>Papilionoideae</taxon>
        <taxon>50 kb inversion clade</taxon>
        <taxon>NPAAA clade</taxon>
        <taxon>indigoferoid/millettioid clade</taxon>
        <taxon>Phaseoleae</taxon>
        <taxon>Vigna</taxon>
    </lineage>
</organism>
<evidence type="ECO:0000313" key="1">
    <source>
        <dbReference type="EMBL" id="BAT89922.1"/>
    </source>
</evidence>
<proteinExistence type="predicted"/>
<evidence type="ECO:0000313" key="2">
    <source>
        <dbReference type="Proteomes" id="UP000291084"/>
    </source>
</evidence>
<dbReference type="Proteomes" id="UP000291084">
    <property type="component" value="Chromosome 6"/>
</dbReference>
<sequence>GQLVPNLGRPLSALEQSLNNIGRPLNDLGRPLNHLLSVIFISFKNRFVNCDFVMMVALLANVGKLLFQVILFQLLPYLVLQAEILHPFLKHPIEFP</sequence>
<dbReference type="AlphaFoldDB" id="A0A0S3SAT9"/>
<feature type="non-terminal residue" evidence="1">
    <location>
        <position position="1"/>
    </location>
</feature>
<protein>
    <submittedName>
        <fullName evidence="1">Uncharacterized protein</fullName>
    </submittedName>
</protein>
<reference evidence="1 2" key="1">
    <citation type="journal article" date="2015" name="Sci. Rep.">
        <title>The power of single molecule real-time sequencing technology in the de novo assembly of a eukaryotic genome.</title>
        <authorList>
            <person name="Sakai H."/>
            <person name="Naito K."/>
            <person name="Ogiso-Tanaka E."/>
            <person name="Takahashi Y."/>
            <person name="Iseki K."/>
            <person name="Muto C."/>
            <person name="Satou K."/>
            <person name="Teruya K."/>
            <person name="Shiroma A."/>
            <person name="Shimoji M."/>
            <person name="Hirano T."/>
            <person name="Itoh T."/>
            <person name="Kaga A."/>
            <person name="Tomooka N."/>
        </authorList>
    </citation>
    <scope>NUCLEOTIDE SEQUENCE [LARGE SCALE GENOMIC DNA]</scope>
    <source>
        <strain evidence="2">cv. Shumari</strain>
    </source>
</reference>
<dbReference type="EMBL" id="AP015039">
    <property type="protein sequence ID" value="BAT89922.1"/>
    <property type="molecule type" value="Genomic_DNA"/>
</dbReference>
<accession>A0A0S3SAT9</accession>
<name>A0A0S3SAT9_PHAAN</name>